<gene>
    <name evidence="1" type="ORF">DPEC_G00005190</name>
</gene>
<reference evidence="1" key="1">
    <citation type="submission" date="2021-05" db="EMBL/GenBank/DDBJ databases">
        <authorList>
            <person name="Pan Q."/>
            <person name="Jouanno E."/>
            <person name="Zahm M."/>
            <person name="Klopp C."/>
            <person name="Cabau C."/>
            <person name="Louis A."/>
            <person name="Berthelot C."/>
            <person name="Parey E."/>
            <person name="Roest Crollius H."/>
            <person name="Montfort J."/>
            <person name="Robinson-Rechavi M."/>
            <person name="Bouchez O."/>
            <person name="Lampietro C."/>
            <person name="Lopez Roques C."/>
            <person name="Donnadieu C."/>
            <person name="Postlethwait J."/>
            <person name="Bobe J."/>
            <person name="Dillon D."/>
            <person name="Chandos A."/>
            <person name="von Hippel F."/>
            <person name="Guiguen Y."/>
        </authorList>
    </citation>
    <scope>NUCLEOTIDE SEQUENCE</scope>
    <source>
        <strain evidence="1">YG-Jan2019</strain>
    </source>
</reference>
<sequence>MWKGRWGIANRSRVQVDDPMSVLPLSLLTIEKWLLCHAPPLSHAQACARGRQSPKKRTLRRRFRRFYFQKQTPHTASVSTTADRKKTSNEVHSDPAKGPISRQQGADGSEENRKGSDKQK</sequence>
<comment type="caution">
    <text evidence="1">The sequence shown here is derived from an EMBL/GenBank/DDBJ whole genome shotgun (WGS) entry which is preliminary data.</text>
</comment>
<proteinExistence type="predicted"/>
<protein>
    <submittedName>
        <fullName evidence="1">Uncharacterized protein</fullName>
    </submittedName>
</protein>
<evidence type="ECO:0000313" key="2">
    <source>
        <dbReference type="Proteomes" id="UP001157502"/>
    </source>
</evidence>
<accession>A0ACC2HJP1</accession>
<organism evidence="1 2">
    <name type="scientific">Dallia pectoralis</name>
    <name type="common">Alaska blackfish</name>
    <dbReference type="NCBI Taxonomy" id="75939"/>
    <lineage>
        <taxon>Eukaryota</taxon>
        <taxon>Metazoa</taxon>
        <taxon>Chordata</taxon>
        <taxon>Craniata</taxon>
        <taxon>Vertebrata</taxon>
        <taxon>Euteleostomi</taxon>
        <taxon>Actinopterygii</taxon>
        <taxon>Neopterygii</taxon>
        <taxon>Teleostei</taxon>
        <taxon>Protacanthopterygii</taxon>
        <taxon>Esociformes</taxon>
        <taxon>Umbridae</taxon>
        <taxon>Dallia</taxon>
    </lineage>
</organism>
<keyword evidence="2" id="KW-1185">Reference proteome</keyword>
<evidence type="ECO:0000313" key="1">
    <source>
        <dbReference type="EMBL" id="KAJ8016244.1"/>
    </source>
</evidence>
<dbReference type="Proteomes" id="UP001157502">
    <property type="component" value="Chromosome 1"/>
</dbReference>
<dbReference type="EMBL" id="CM055728">
    <property type="protein sequence ID" value="KAJ8016244.1"/>
    <property type="molecule type" value="Genomic_DNA"/>
</dbReference>
<name>A0ACC2HJP1_DALPE</name>